<dbReference type="InterPro" id="IPR029063">
    <property type="entry name" value="SAM-dependent_MTases_sf"/>
</dbReference>
<dbReference type="Gene3D" id="3.40.50.150">
    <property type="entry name" value="Vaccinia Virus protein VP39"/>
    <property type="match status" value="1"/>
</dbReference>
<dbReference type="AlphaFoldDB" id="A0A4Y8ZN75"/>
<feature type="region of interest" description="Disordered" evidence="1">
    <location>
        <begin position="18"/>
        <end position="46"/>
    </location>
</feature>
<dbReference type="PANTHER" id="PTHR43861">
    <property type="entry name" value="TRANS-ACONITATE 2-METHYLTRANSFERASE-RELATED"/>
    <property type="match status" value="1"/>
</dbReference>
<dbReference type="Pfam" id="PF08241">
    <property type="entry name" value="Methyltransf_11"/>
    <property type="match status" value="1"/>
</dbReference>
<keyword evidence="4" id="KW-1185">Reference proteome</keyword>
<evidence type="ECO:0000313" key="4">
    <source>
        <dbReference type="Proteomes" id="UP000298213"/>
    </source>
</evidence>
<evidence type="ECO:0000313" key="3">
    <source>
        <dbReference type="EMBL" id="TFI56907.1"/>
    </source>
</evidence>
<comment type="caution">
    <text evidence="3">The sequence shown here is derived from an EMBL/GenBank/DDBJ whole genome shotgun (WGS) entry which is preliminary data.</text>
</comment>
<sequence length="227" mass="25093">MFLGALLAVSLGGCKEAAPSSPFPKPERPVSPIVSPRYSNEDARDSVGEAETVMKLADIREGMYVADIGAGEGYYTVRLAPLVGKTGRVLAEDIVPETRNALAQRVQRENLDNVAVKLGKPNDPLLPDRSFDRILMIHMYHEIDMPSEFLWHLHADLKRGGRIVVVDADRPTDRHGTPPRLLICEFAAIGFELTRFERLADSESYFAQFESKGPRPEPKDIPVCPAG</sequence>
<keyword evidence="3" id="KW-0808">Transferase</keyword>
<evidence type="ECO:0000256" key="1">
    <source>
        <dbReference type="SAM" id="MobiDB-lite"/>
    </source>
</evidence>
<dbReference type="GO" id="GO:0032259">
    <property type="term" value="P:methylation"/>
    <property type="evidence" value="ECO:0007669"/>
    <property type="project" value="UniProtKB-KW"/>
</dbReference>
<dbReference type="GO" id="GO:0008757">
    <property type="term" value="F:S-adenosylmethionine-dependent methyltransferase activity"/>
    <property type="evidence" value="ECO:0007669"/>
    <property type="project" value="InterPro"/>
</dbReference>
<dbReference type="OrthoDB" id="9784101at2"/>
<evidence type="ECO:0000259" key="2">
    <source>
        <dbReference type="Pfam" id="PF08241"/>
    </source>
</evidence>
<keyword evidence="3" id="KW-0489">Methyltransferase</keyword>
<dbReference type="Proteomes" id="UP000298213">
    <property type="component" value="Unassembled WGS sequence"/>
</dbReference>
<dbReference type="SUPFAM" id="SSF53335">
    <property type="entry name" value="S-adenosyl-L-methionine-dependent methyltransferases"/>
    <property type="match status" value="1"/>
</dbReference>
<name>A0A4Y8ZN75_9SPHN</name>
<accession>A0A4Y8ZN75</accession>
<organism evidence="3 4">
    <name type="scientific">Sphingomonas parva</name>
    <dbReference type="NCBI Taxonomy" id="2555898"/>
    <lineage>
        <taxon>Bacteria</taxon>
        <taxon>Pseudomonadati</taxon>
        <taxon>Pseudomonadota</taxon>
        <taxon>Alphaproteobacteria</taxon>
        <taxon>Sphingomonadales</taxon>
        <taxon>Sphingomonadaceae</taxon>
        <taxon>Sphingomonas</taxon>
    </lineage>
</organism>
<feature type="domain" description="Methyltransferase type 11" evidence="2">
    <location>
        <begin position="67"/>
        <end position="165"/>
    </location>
</feature>
<dbReference type="RefSeq" id="WP_135089594.1">
    <property type="nucleotide sequence ID" value="NZ_SPDV01000046.1"/>
</dbReference>
<reference evidence="3 4" key="1">
    <citation type="submission" date="2019-03" db="EMBL/GenBank/DDBJ databases">
        <title>Genome sequence of Sphingomonas sp. 17J27-24.</title>
        <authorList>
            <person name="Kim M."/>
            <person name="Maeng S."/>
            <person name="Sathiyaraj S."/>
        </authorList>
    </citation>
    <scope>NUCLEOTIDE SEQUENCE [LARGE SCALE GENOMIC DNA]</scope>
    <source>
        <strain evidence="3 4">17J27-24</strain>
    </source>
</reference>
<protein>
    <submittedName>
        <fullName evidence="3">Class I SAM-dependent methyltransferase</fullName>
    </submittedName>
</protein>
<dbReference type="InterPro" id="IPR013216">
    <property type="entry name" value="Methyltransf_11"/>
</dbReference>
<dbReference type="CDD" id="cd02440">
    <property type="entry name" value="AdoMet_MTases"/>
    <property type="match status" value="1"/>
</dbReference>
<dbReference type="EMBL" id="SPDV01000046">
    <property type="protein sequence ID" value="TFI56907.1"/>
    <property type="molecule type" value="Genomic_DNA"/>
</dbReference>
<proteinExistence type="predicted"/>
<gene>
    <name evidence="3" type="ORF">E2493_17730</name>
</gene>